<dbReference type="FunFam" id="3.40.33.10:FF:000010">
    <property type="entry name" value="Predicted protein"/>
    <property type="match status" value="1"/>
</dbReference>
<feature type="compositionally biased region" description="Low complexity" evidence="1">
    <location>
        <begin position="520"/>
        <end position="533"/>
    </location>
</feature>
<dbReference type="InParanoid" id="A0A7M7KQS1"/>
<dbReference type="Pfam" id="PF00188">
    <property type="entry name" value="CAP"/>
    <property type="match status" value="1"/>
</dbReference>
<dbReference type="PANTHER" id="PTHR10334">
    <property type="entry name" value="CYSTEINE-RICH SECRETORY PROTEIN-RELATED"/>
    <property type="match status" value="1"/>
</dbReference>
<feature type="region of interest" description="Disordered" evidence="1">
    <location>
        <begin position="217"/>
        <end position="239"/>
    </location>
</feature>
<dbReference type="InterPro" id="IPR001283">
    <property type="entry name" value="CRISP-related"/>
</dbReference>
<evidence type="ECO:0000313" key="3">
    <source>
        <dbReference type="EnsemblMetazoa" id="XP_022670327"/>
    </source>
</evidence>
<dbReference type="KEGG" id="vde:111254090"/>
<dbReference type="InterPro" id="IPR034113">
    <property type="entry name" value="SCP_GAPR1-like"/>
</dbReference>
<evidence type="ECO:0000259" key="2">
    <source>
        <dbReference type="SMART" id="SM00198"/>
    </source>
</evidence>
<feature type="compositionally biased region" description="Polar residues" evidence="1">
    <location>
        <begin position="534"/>
        <end position="543"/>
    </location>
</feature>
<keyword evidence="4" id="KW-1185">Reference proteome</keyword>
<dbReference type="SUPFAM" id="SSF55797">
    <property type="entry name" value="PR-1-like"/>
    <property type="match status" value="1"/>
</dbReference>
<proteinExistence type="predicted"/>
<feature type="region of interest" description="Disordered" evidence="1">
    <location>
        <begin position="170"/>
        <end position="200"/>
    </location>
</feature>
<dbReference type="Proteomes" id="UP000594260">
    <property type="component" value="Unplaced"/>
</dbReference>
<sequence>MEYLLTFFGGLHRKFVQHGHPRHGKSSILQISTPQEASLPVTVASPVQPPSISVTFNPKVHITESSPSRIVSLELAESGTSSVSLFGSISKESSVVIPSEESLTTAPLSVMETDDSCRSSPPCRLPLVLNSTRGLRVIPNLPNAFSPILRVPLDDSSMGNFEVQHQNVKTTLGNKRSAALHKSSSTHSRSGSRNDHNSQFDPASVAISANHSVCSDVSCTSRCDSGSGNKRRSIGSNDRGVTALRNSSISLQQFLHRVNMLARSRSPFATPEPHVSPRSKRRRSLTRLSGEGTDTLQKNDASCNAETLEAENATKATRCTPAFINKVFLKEHVRVKREMLSIITGASQVDYAESDFVQDCLFWHNHFRRKHQAPFLLLSLHLCEQAQQLANFIAHTNDLYHRKLRDIGQNLYVESSYTQENFDVNGETVVKHWYQEQKYYDYYQNQDLLHTQASRFTQLVWKSSQKIGIGKATIGANKVIIVTLYKPAGNVVGEFHNNVFAIPIRRTAFSLGSASTSAAQSDDDSAAASPTSSLDNNHLTSSTNCEAIF</sequence>
<accession>A0A7M7KQS1</accession>
<dbReference type="OrthoDB" id="337038at2759"/>
<feature type="compositionally biased region" description="Polar residues" evidence="1">
    <location>
        <begin position="217"/>
        <end position="228"/>
    </location>
</feature>
<dbReference type="InterPro" id="IPR035940">
    <property type="entry name" value="CAP_sf"/>
</dbReference>
<feature type="region of interest" description="Disordered" evidence="1">
    <location>
        <begin position="265"/>
        <end position="297"/>
    </location>
</feature>
<dbReference type="RefSeq" id="XP_022670327.1">
    <property type="nucleotide sequence ID" value="XM_022814592.1"/>
</dbReference>
<dbReference type="CDD" id="cd05382">
    <property type="entry name" value="CAP_GAPR1-like"/>
    <property type="match status" value="1"/>
</dbReference>
<name>A0A7M7KQS1_VARDE</name>
<reference evidence="3" key="1">
    <citation type="submission" date="2021-01" db="UniProtKB">
        <authorList>
            <consortium name="EnsemblMetazoa"/>
        </authorList>
    </citation>
    <scope>IDENTIFICATION</scope>
</reference>
<dbReference type="Gene3D" id="3.40.33.10">
    <property type="entry name" value="CAP"/>
    <property type="match status" value="1"/>
</dbReference>
<dbReference type="AlphaFoldDB" id="A0A7M7KQS1"/>
<protein>
    <recommendedName>
        <fullName evidence="2">SCP domain-containing protein</fullName>
    </recommendedName>
</protein>
<dbReference type="InterPro" id="IPR014044">
    <property type="entry name" value="CAP_dom"/>
</dbReference>
<dbReference type="GeneID" id="111254090"/>
<evidence type="ECO:0000313" key="4">
    <source>
        <dbReference type="Proteomes" id="UP000594260"/>
    </source>
</evidence>
<feature type="domain" description="SCP" evidence="2">
    <location>
        <begin position="355"/>
        <end position="493"/>
    </location>
</feature>
<dbReference type="EnsemblMetazoa" id="XM_022814592">
    <property type="protein sequence ID" value="XP_022670327"/>
    <property type="gene ID" value="LOC111254090"/>
</dbReference>
<evidence type="ECO:0000256" key="1">
    <source>
        <dbReference type="SAM" id="MobiDB-lite"/>
    </source>
</evidence>
<organism evidence="3 4">
    <name type="scientific">Varroa destructor</name>
    <name type="common">Honeybee mite</name>
    <dbReference type="NCBI Taxonomy" id="109461"/>
    <lineage>
        <taxon>Eukaryota</taxon>
        <taxon>Metazoa</taxon>
        <taxon>Ecdysozoa</taxon>
        <taxon>Arthropoda</taxon>
        <taxon>Chelicerata</taxon>
        <taxon>Arachnida</taxon>
        <taxon>Acari</taxon>
        <taxon>Parasitiformes</taxon>
        <taxon>Mesostigmata</taxon>
        <taxon>Gamasina</taxon>
        <taxon>Dermanyssoidea</taxon>
        <taxon>Varroidae</taxon>
        <taxon>Varroa</taxon>
    </lineage>
</organism>
<feature type="region of interest" description="Disordered" evidence="1">
    <location>
        <begin position="520"/>
        <end position="543"/>
    </location>
</feature>
<dbReference type="SMART" id="SM00198">
    <property type="entry name" value="SCP"/>
    <property type="match status" value="1"/>
</dbReference>